<proteinExistence type="predicted"/>
<dbReference type="RefSeq" id="WP_406336658.1">
    <property type="nucleotide sequence ID" value="NZ_CP108188.1"/>
</dbReference>
<accession>A0ABZ1LH73</accession>
<dbReference type="EMBL" id="CP108188">
    <property type="protein sequence ID" value="WTR73837.1"/>
    <property type="molecule type" value="Genomic_DNA"/>
</dbReference>
<reference evidence="1 2" key="1">
    <citation type="submission" date="2022-10" db="EMBL/GenBank/DDBJ databases">
        <title>The complete genomes of actinobacterial strains from the NBC collection.</title>
        <authorList>
            <person name="Joergensen T.S."/>
            <person name="Alvarez Arevalo M."/>
            <person name="Sterndorff E.B."/>
            <person name="Faurdal D."/>
            <person name="Vuksanovic O."/>
            <person name="Mourched A.-S."/>
            <person name="Charusanti P."/>
            <person name="Shaw S."/>
            <person name="Blin K."/>
            <person name="Weber T."/>
        </authorList>
    </citation>
    <scope>NUCLEOTIDE SEQUENCE [LARGE SCALE GENOMIC DNA]</scope>
    <source>
        <strain evidence="1 2">NBC_00123</strain>
    </source>
</reference>
<protein>
    <submittedName>
        <fullName evidence="1">Uncharacterized protein</fullName>
    </submittedName>
</protein>
<keyword evidence="2" id="KW-1185">Reference proteome</keyword>
<name>A0ABZ1LH73_9ACTN</name>
<sequence>MSEAVTGALSILVGGVSAVAVAWISRPGARKQAPGDEAAEAVEARPDLTTIAGIAQVVVQQGEDARKDRGRISELEAGRQHDARVIGALRRYVLALKTAMRDAGVEPPEPAPDDAPLIAG</sequence>
<dbReference type="Proteomes" id="UP001622594">
    <property type="component" value="Chromosome"/>
</dbReference>
<evidence type="ECO:0000313" key="2">
    <source>
        <dbReference type="Proteomes" id="UP001622594"/>
    </source>
</evidence>
<gene>
    <name evidence="1" type="ORF">OG814_33390</name>
</gene>
<organism evidence="1 2">
    <name type="scientific">Streptomyces zaomyceticus</name>
    <dbReference type="NCBI Taxonomy" id="68286"/>
    <lineage>
        <taxon>Bacteria</taxon>
        <taxon>Bacillati</taxon>
        <taxon>Actinomycetota</taxon>
        <taxon>Actinomycetes</taxon>
        <taxon>Kitasatosporales</taxon>
        <taxon>Streptomycetaceae</taxon>
        <taxon>Streptomyces</taxon>
    </lineage>
</organism>
<evidence type="ECO:0000313" key="1">
    <source>
        <dbReference type="EMBL" id="WTR73837.1"/>
    </source>
</evidence>